<dbReference type="AlphaFoldDB" id="A0A2N1MHI7"/>
<protein>
    <submittedName>
        <fullName evidence="1">Uncharacterized protein</fullName>
    </submittedName>
</protein>
<comment type="caution">
    <text evidence="1">The sequence shown here is derived from an EMBL/GenBank/DDBJ whole genome shotgun (WGS) entry which is preliminary data.</text>
</comment>
<dbReference type="EMBL" id="LLXL01002342">
    <property type="protein sequence ID" value="PKK61095.1"/>
    <property type="molecule type" value="Genomic_DNA"/>
</dbReference>
<dbReference type="VEuPathDB" id="FungiDB:FUN_014164"/>
<accession>A0A2N1MHI7</accession>
<name>A0A2N1MHI7_9GLOM</name>
<reference evidence="1 2" key="2">
    <citation type="submission" date="2017-10" db="EMBL/GenBank/DDBJ databases">
        <title>Extensive intraspecific genome diversity in a model arbuscular mycorrhizal fungus.</title>
        <authorList>
            <person name="Chen E.C.H."/>
            <person name="Morin E."/>
            <person name="Baudet D."/>
            <person name="Noel J."/>
            <person name="Ndikumana S."/>
            <person name="Charron P."/>
            <person name="St-Onge C."/>
            <person name="Giorgi J."/>
            <person name="Grigoriev I.V."/>
            <person name="Roux C."/>
            <person name="Martin F.M."/>
            <person name="Corradi N."/>
        </authorList>
    </citation>
    <scope>NUCLEOTIDE SEQUENCE [LARGE SCALE GENOMIC DNA]</scope>
    <source>
        <strain evidence="1 2">C2</strain>
    </source>
</reference>
<dbReference type="OrthoDB" id="5597935at2759"/>
<reference evidence="1 2" key="1">
    <citation type="submission" date="2016-04" db="EMBL/GenBank/DDBJ databases">
        <title>Genome analyses suggest a sexual origin of heterokaryosis in a supposedly ancient asexual fungus.</title>
        <authorList>
            <person name="Ropars J."/>
            <person name="Sedzielewska K."/>
            <person name="Noel J."/>
            <person name="Charron P."/>
            <person name="Farinelli L."/>
            <person name="Marton T."/>
            <person name="Kruger M."/>
            <person name="Pelin A."/>
            <person name="Brachmann A."/>
            <person name="Corradi N."/>
        </authorList>
    </citation>
    <scope>NUCLEOTIDE SEQUENCE [LARGE SCALE GENOMIC DNA]</scope>
    <source>
        <strain evidence="1 2">C2</strain>
    </source>
</reference>
<proteinExistence type="predicted"/>
<evidence type="ECO:0000313" key="1">
    <source>
        <dbReference type="EMBL" id="PKK61095.1"/>
    </source>
</evidence>
<dbReference type="Proteomes" id="UP000233469">
    <property type="component" value="Unassembled WGS sequence"/>
</dbReference>
<sequence length="130" mass="14555">MQHLMENKDDGLKSSSTFYKTLNSFADIVFSDTFMIPICTSAIAGPNYSALRYSKRDLVYLSVASLQSPNYQQRDSLVPVFKNDEVTNTLVEDCGGHGRALEVLNDCLAGRSIEECNIDTLMNDLRYNLT</sequence>
<gene>
    <name evidence="1" type="ORF">RhiirC2_817347</name>
</gene>
<organism evidence="1 2">
    <name type="scientific">Rhizophagus irregularis</name>
    <dbReference type="NCBI Taxonomy" id="588596"/>
    <lineage>
        <taxon>Eukaryota</taxon>
        <taxon>Fungi</taxon>
        <taxon>Fungi incertae sedis</taxon>
        <taxon>Mucoromycota</taxon>
        <taxon>Glomeromycotina</taxon>
        <taxon>Glomeromycetes</taxon>
        <taxon>Glomerales</taxon>
        <taxon>Glomeraceae</taxon>
        <taxon>Rhizophagus</taxon>
    </lineage>
</organism>
<evidence type="ECO:0000313" key="2">
    <source>
        <dbReference type="Proteomes" id="UP000233469"/>
    </source>
</evidence>